<accession>A0ABV6N3W2</accession>
<comment type="caution">
    <text evidence="1">The sequence shown here is derived from an EMBL/GenBank/DDBJ whole genome shotgun (WGS) entry which is preliminary data.</text>
</comment>
<gene>
    <name evidence="1" type="ORF">ACFFH7_37645</name>
</gene>
<reference evidence="1 2" key="1">
    <citation type="submission" date="2024-09" db="EMBL/GenBank/DDBJ databases">
        <authorList>
            <person name="Sun Q."/>
            <person name="Mori K."/>
        </authorList>
    </citation>
    <scope>NUCLEOTIDE SEQUENCE [LARGE SCALE GENOMIC DNA]</scope>
    <source>
        <strain evidence="1 2">TBRC 1432</strain>
    </source>
</reference>
<evidence type="ECO:0000313" key="1">
    <source>
        <dbReference type="EMBL" id="MFC0547284.1"/>
    </source>
</evidence>
<dbReference type="EMBL" id="JBHLUD010000013">
    <property type="protein sequence ID" value="MFC0547284.1"/>
    <property type="molecule type" value="Genomic_DNA"/>
</dbReference>
<protein>
    <recommendedName>
        <fullName evidence="3">DUF559 domain-containing protein</fullName>
    </recommendedName>
</protein>
<sequence length="321" mass="35511">MNRTSWSSHARELIRESRGGVIRVRQLIRLGTPESTSYKRCQPGGPWRWLLPGIILLSNGEPTRQQQIDAALLHGGADAIMTGPEAVRRHGLTRLPQDPLIHLLVPHERQVRSAGFVCVERTIHLPAPVWHDGVPLAPLDRAVLDTARRLRKIDPVRALLSEAVQRGRCRPADLLAELDTGSRRGSALPRRVLSEVGEGVHSVAEAHGLRRWRAANLPNAMWNVPVYDSSDRFVAIPDAWCDEVALAWEIDSFEWHLDAKGYAKTVARNTRYATAGIVVVQTLPSRLRDDPQGVIAELRAAYAAAKARPRPPVQARPSGSA</sequence>
<evidence type="ECO:0000313" key="2">
    <source>
        <dbReference type="Proteomes" id="UP001589810"/>
    </source>
</evidence>
<proteinExistence type="predicted"/>
<name>A0ABV6N3W2_9PSEU</name>
<organism evidence="1 2">
    <name type="scientific">Kutzneria chonburiensis</name>
    <dbReference type="NCBI Taxonomy" id="1483604"/>
    <lineage>
        <taxon>Bacteria</taxon>
        <taxon>Bacillati</taxon>
        <taxon>Actinomycetota</taxon>
        <taxon>Actinomycetes</taxon>
        <taxon>Pseudonocardiales</taxon>
        <taxon>Pseudonocardiaceae</taxon>
        <taxon>Kutzneria</taxon>
    </lineage>
</organism>
<dbReference type="RefSeq" id="WP_379794485.1">
    <property type="nucleotide sequence ID" value="NZ_JBHLUD010000013.1"/>
</dbReference>
<dbReference type="Proteomes" id="UP001589810">
    <property type="component" value="Unassembled WGS sequence"/>
</dbReference>
<keyword evidence="2" id="KW-1185">Reference proteome</keyword>
<evidence type="ECO:0008006" key="3">
    <source>
        <dbReference type="Google" id="ProtNLM"/>
    </source>
</evidence>